<name>A0A376LS77_ECOLX</name>
<proteinExistence type="predicted"/>
<dbReference type="AlphaFoldDB" id="A0A376LS77"/>
<accession>A0A376LS77</accession>
<dbReference type="InterPro" id="IPR006487">
    <property type="entry name" value="Phage_lambda_L"/>
</dbReference>
<evidence type="ECO:0000313" key="1">
    <source>
        <dbReference type="EMBL" id="STF46225.1"/>
    </source>
</evidence>
<dbReference type="GO" id="GO:0051536">
    <property type="term" value="F:iron-sulfur cluster binding"/>
    <property type="evidence" value="ECO:0007669"/>
    <property type="project" value="InterPro"/>
</dbReference>
<gene>
    <name evidence="1" type="ORF">NCTC7928_07027</name>
</gene>
<evidence type="ECO:0000313" key="2">
    <source>
        <dbReference type="Proteomes" id="UP000254877"/>
    </source>
</evidence>
<dbReference type="Proteomes" id="UP000254877">
    <property type="component" value="Unassembled WGS sequence"/>
</dbReference>
<dbReference type="GO" id="GO:0030430">
    <property type="term" value="C:host cell cytoplasm"/>
    <property type="evidence" value="ECO:0007669"/>
    <property type="project" value="InterPro"/>
</dbReference>
<dbReference type="GO" id="GO:0046718">
    <property type="term" value="P:symbiont entry into host cell"/>
    <property type="evidence" value="ECO:0007669"/>
    <property type="project" value="InterPro"/>
</dbReference>
<dbReference type="NCBIfam" id="TIGR01600">
    <property type="entry name" value="phage_tail_L"/>
    <property type="match status" value="1"/>
</dbReference>
<organism evidence="1 2">
    <name type="scientific">Escherichia coli</name>
    <dbReference type="NCBI Taxonomy" id="562"/>
    <lineage>
        <taxon>Bacteria</taxon>
        <taxon>Pseudomonadati</taxon>
        <taxon>Pseudomonadota</taxon>
        <taxon>Gammaproteobacteria</taxon>
        <taxon>Enterobacterales</taxon>
        <taxon>Enterobacteriaceae</taxon>
        <taxon>Escherichia</taxon>
    </lineage>
</organism>
<protein>
    <submittedName>
        <fullName evidence="1">Minor tail protein L</fullName>
    </submittedName>
</protein>
<sequence>MKNEGVYSRPQMVVANIGGLITGMNNDFNDLRGMKVTRRQVEVKYLDAVNFPNGNPDADPSIEAVSFYVVEAMSEETADQVQYELSTPIDADKAVIPGRTILADVCQWQYRGDGCMYAGGPVANDKDEPTSDPKADRCSHRLSGCRLRFPRPNPLPISCFPGSSKVG</sequence>
<reference evidence="1 2" key="1">
    <citation type="submission" date="2018-06" db="EMBL/GenBank/DDBJ databases">
        <authorList>
            <consortium name="Pathogen Informatics"/>
            <person name="Doyle S."/>
        </authorList>
    </citation>
    <scope>NUCLEOTIDE SEQUENCE [LARGE SCALE GENOMIC DNA]</scope>
    <source>
        <strain evidence="1 2">NCTC7928</strain>
    </source>
</reference>
<dbReference type="Pfam" id="PF05100">
    <property type="entry name" value="Phage_tail_L"/>
    <property type="match status" value="1"/>
</dbReference>
<dbReference type="EMBL" id="UGAB01000002">
    <property type="protein sequence ID" value="STF46225.1"/>
    <property type="molecule type" value="Genomic_DNA"/>
</dbReference>